<dbReference type="EMBL" id="BGPR01018294">
    <property type="protein sequence ID" value="GBN78760.1"/>
    <property type="molecule type" value="Genomic_DNA"/>
</dbReference>
<keyword evidence="3" id="KW-1185">Reference proteome</keyword>
<dbReference type="EMBL" id="BGPR01018304">
    <property type="protein sequence ID" value="GBN78789.1"/>
    <property type="molecule type" value="Genomic_DNA"/>
</dbReference>
<organism evidence="1 3">
    <name type="scientific">Araneus ventricosus</name>
    <name type="common">Orbweaver spider</name>
    <name type="synonym">Epeira ventricosa</name>
    <dbReference type="NCBI Taxonomy" id="182803"/>
    <lineage>
        <taxon>Eukaryota</taxon>
        <taxon>Metazoa</taxon>
        <taxon>Ecdysozoa</taxon>
        <taxon>Arthropoda</taxon>
        <taxon>Chelicerata</taxon>
        <taxon>Arachnida</taxon>
        <taxon>Araneae</taxon>
        <taxon>Araneomorphae</taxon>
        <taxon>Entelegynae</taxon>
        <taxon>Araneoidea</taxon>
        <taxon>Araneidae</taxon>
        <taxon>Araneus</taxon>
    </lineage>
</organism>
<proteinExistence type="predicted"/>
<name>A0A4Y2RUV8_ARAVE</name>
<dbReference type="AlphaFoldDB" id="A0A4Y2RUV8"/>
<accession>A0A4Y2RUV8</accession>
<evidence type="ECO:0000313" key="2">
    <source>
        <dbReference type="EMBL" id="GBN78789.1"/>
    </source>
</evidence>
<reference evidence="1 3" key="1">
    <citation type="journal article" date="2019" name="Sci. Rep.">
        <title>Orb-weaving spider Araneus ventricosus genome elucidates the spidroin gene catalogue.</title>
        <authorList>
            <person name="Kono N."/>
            <person name="Nakamura H."/>
            <person name="Ohtoshi R."/>
            <person name="Moran D.A.P."/>
            <person name="Shinohara A."/>
            <person name="Yoshida Y."/>
            <person name="Fujiwara M."/>
            <person name="Mori M."/>
            <person name="Tomita M."/>
            <person name="Arakawa K."/>
        </authorList>
    </citation>
    <scope>NUCLEOTIDE SEQUENCE [LARGE SCALE GENOMIC DNA]</scope>
</reference>
<protein>
    <submittedName>
        <fullName evidence="1">Uncharacterized protein</fullName>
    </submittedName>
</protein>
<dbReference type="Proteomes" id="UP000499080">
    <property type="component" value="Unassembled WGS sequence"/>
</dbReference>
<comment type="caution">
    <text evidence="1">The sequence shown here is derived from an EMBL/GenBank/DDBJ whole genome shotgun (WGS) entry which is preliminary data.</text>
</comment>
<gene>
    <name evidence="2" type="ORF">AVEN_134816_1</name>
    <name evidence="1" type="ORF">AVEN_248410_1</name>
</gene>
<evidence type="ECO:0000313" key="3">
    <source>
        <dbReference type="Proteomes" id="UP000499080"/>
    </source>
</evidence>
<sequence>MDCFDCNNSTPSGSDLSSVLISIADNLKSESLSNDIMGNEDEMVNEKNMASDLTTLDNLEILQDCQESVFSSTNAMMDCFSDINNSPDPFDLPSIDNDDSGIVQSRFNIF</sequence>
<evidence type="ECO:0000313" key="1">
    <source>
        <dbReference type="EMBL" id="GBN78760.1"/>
    </source>
</evidence>